<proteinExistence type="predicted"/>
<dbReference type="InterPro" id="IPR000742">
    <property type="entry name" value="EGF"/>
</dbReference>
<accession>A0A2T7PMX3</accession>
<sequence length="3187" mass="347958">METGSNKYHGWLALAAVVLSVGTVAGLQPNGNHVVLQVYYTQQRYSTWIIFDAYRSLRHEYYACESGWFSNDGNSCDYALCNGLTNLNGACKARIDNSHIIYADGTIQYYPEGSCDSPNSCTCTKAGFYSGGPICLMCTAISNCNLETCTTSTNQICSRCEGTVQEQVGCRAYVPSSDRRACNQACSWRSDSTRCFPGSCSTELSSSCTCSSGFGGIHCQNIVSKADIVYNELKLTAVDGSIATAPLDINGGPSAAQNEVWTNIVTPANIFYRWDGQFHPTLPSYHAYIPDAKIGVTGGKTQLILNRGTTRQVYERTCGGSSRDDPNRAVFTCSATMHPAEYSGSLTVPFQHGDWLEFSFHADVGGFVKVENKETSIIETHYFNGNTKTHQFQVYFDTNVPYHCKIESGCTDSMLTVKDITKSSTQNILWSGWKDDDAGVNQMTYQVYELDYIGTALQHKTLTTQGAVNSTGSGSASFSVTSPGMYAIVLSALDRAGNHKSCRRLFLYDSSSQISIIASSVLRVTSAAQVTSFTWQHSEGDVTLSWVERYTNVFHYTYNLLAAVASESGVESAYDDSEGNRTVAAIQNTLGIVKFTTAWAVDAKGGTTQRTPSNTAFTQELGLSMTKNIQTLQQCQTHYGSYARGANCYCTGPVGCYHRHFQVKPVIVDFSLGHGGIFSNGSVGVHDYDYYIEVTAVNHAKLSTTIRKQITLDASPPYPGVVNDGIPDSPEVDYQYSRTLHAYWSDFFDRESGIKFYQYAFHTSCLNSSVFGHNTQDSRVVMTYETTATWSAPADGTFYITVVAFNSAIEPSSPVCSDGVTVDQTSPKVSRVYVAGAYIAPGLIRASDNGIWLVTSDHTIRLVENPDRGCINKATPGLNLEFFPLSPIMSPVQASEACQYQAFESRFTQTFYLSKDHHELGPVVLIRSSATYSGTLNLTLESDILVVRWDVQLFTDPEKQHLKFFVALEELTSGTLLHPKSLARTSGSCIQSTPPSCAAFNISELHWGLHQQHAYVAKVQVTNIVGLDLMLTSEPYVHDTRLAARGTVFDVVPSDEETILFVPRSEDTDFQLSKTTYEARWSGFDSGAQQITYKVGLGSRQGSDDVASFVMVGTVTAYVFAGLSLQKNKQYFCTVIALTNGGQVAVSSDGVLIIEANEEVNIKILDGPGCNNSSGMSSFNCHIMLWCHWTLTAQQKLRFPDVQWRIQKAVPGVETWTNATEYQFSTRTYAIVAEGLALQPGNKYRVAIKFCVGNLCSKPAYSSGVIIVSGPARTGAISVTYVEGMQGNNSTLEIRFEKFRDPDISDLAAAQTVMYSYQWSLTDSSHDSHLLQAWKTISKLQILNASHSSFAQQMPRNLSFHRCLRVSLLGTNKVGLVSLLSSDVKNCSAKDPHYIVPKLVLDASGGASGGKFMNELRTHGLAFWLESRKIRSTQLTDNIISAVWPSCAFSSQVAVLRAKVRCQLLFINEEEQNMTDPCSFKLHSLLLGQKYINVFFGPPHERSLLEDGHRYYMCVHAEAETVVHEKWSEMLQEVSACSDGITVDQTPPQEGVVYIDGLLGGIYQSSLKTLSVRWDGFSDVEELGLTPHHSGILRYYISVGSTPGGQDVLNFHDVGQVNQVVLHTLNMQSGHTYYVTVRAEDNVGLIMDGISSSFVVDNTAPKRTDKQMQFPETFITSHTSFSVCWEAMFEDAESGVASFIVSLGSRPGHDDIMEGQVLTTTCGDFIPDTLLVEGHAYYITIKAMNGAGLFTSAVSRPRVVMTAVPAAGHVYDGPPPTDGGVAFDVDFTRSPSDVAAFWHGFSTSLSPVATYYVRLGTCSGCDDIVGEFDIGLSQEVTWNHVSLSEGVRYYTTVRACNGIDWCTEIKSDGILIDTTPPIEGDVWDGAGDADISFQSQRDFLAAKWTGFVDVSSGLAGFTWRSGTSPGAADIMASRSVGLALEAFTSDLSTSLPENRTIYITITAKDRAGNWIEVTSNGFKVDTTAPTVKQVPQLNGGLGTLGGPRLVSRDTLSARWSREDAGSPLAAHFVSITSHLLGEFESRPLQVPAPVSVYTFTSLSLHDGSLYRVKVTSCNVARLCATSVSEEILHDSTPPVTGMFAVKTDHAANLRRHLDGWMVWSSQQLRLAWLGFLDVHSGLDHYIISVGSTPFANDLNLENTVIKVFHNGSGTQYENEGFVQVYEVSTKPLTAALKIFIAIWAVNKVGLQSHPALSEFELEDGGESNPNSLLTVYDHADLTTLISLRTSSSSEDYTPSSSYLAASWNVTVSRGLKPNRYEVSAGRSDQATPAGVFRVALDRIWMDVGLAPYSLLIIPSGSPLIPKLKYSTFVRAWYPNGNFALFKSKGIIPLPNRPSVINLLGRGVKELGQAGQDKDVDYVTRSDSLHTSWRGTFLNTTAPLQSFQVYVGTSIEGNDVHSSGPLSGNTESYYATGLSLREDTLYYTTVVAVGSSGLMSWDVSDGFMLDLQPPVAGLVLDGDGLHDADYQLYDQLISAKWFGFTDSGSGIRRFYWCVGTTNDSDTCNVMQWTDVGLKTKGSFTPSSPLNQGTIFYSKVYAVDAVGHRSSVSVSDGVKVDITPPRALDIIYTDNINHVNNPSFENDVTSNTGQIVCDSKPPSSWKIGPGSCIILQHPRHVISADGTQHVLLSGAVMQNVSGLTSGLVYRLTVRLAHPETLRDHHKPVQGYVQIGTQQHTFTLDPAMCRGVCDTEKEPVIMWHSFTYVVTAHNSTLALVISTTSSSTDQQLALDYVVLETIHYVQQTETSRNVTSESHLSASAVFLPHWSMVQSSWHFLDNDSPITDYKWALGTVAGGVQIQGFKGVGQRQHGSALGLTLHHGTPLYVTVVASNAAGLTTVAYSSPLLVDMTPPVITDLIDGTQEDVDFQTGFFIGASWRATDNESSVAYCQWAIGFEAGSGEISPFQRAAQPTSNTYTITADVGFSLKDLKLPQTLYVSVRCYNKAGLPGFGHTDGLTITPDNEEAKLGGLRLLGDSITVYPVREACQVMQNRLRMSWQNFASLNPLAGFQIDHYSNIDQDSYQTKNLPYLLEATRISGLALTNNTMHTWSVSPVDAFGSVGKAVNKSVHVSMNAPTAKASGQAEFNRNGTHLTLSWRNLFTSDWPDHDLTFEVSVGSVKGGTDILHWHKTTDSSVIVSFATKVTTFSLYYIVTAIDPCGYHLASTGSVKIN</sequence>
<evidence type="ECO:0000313" key="4">
    <source>
        <dbReference type="Proteomes" id="UP000245119"/>
    </source>
</evidence>
<keyword evidence="4" id="KW-1185">Reference proteome</keyword>
<comment type="caution">
    <text evidence="3">The sequence shown here is derived from an EMBL/GenBank/DDBJ whole genome shotgun (WGS) entry which is preliminary data.</text>
</comment>
<evidence type="ECO:0000256" key="1">
    <source>
        <dbReference type="SAM" id="SignalP"/>
    </source>
</evidence>
<dbReference type="InterPro" id="IPR036116">
    <property type="entry name" value="FN3_sf"/>
</dbReference>
<feature type="signal peptide" evidence="1">
    <location>
        <begin position="1"/>
        <end position="26"/>
    </location>
</feature>
<evidence type="ECO:0000259" key="2">
    <source>
        <dbReference type="PROSITE" id="PS50853"/>
    </source>
</evidence>
<dbReference type="PANTHER" id="PTHR16897:SF2">
    <property type="entry name" value="OS03G0226600 PROTEIN"/>
    <property type="match status" value="1"/>
</dbReference>
<organism evidence="3 4">
    <name type="scientific">Pomacea canaliculata</name>
    <name type="common">Golden apple snail</name>
    <dbReference type="NCBI Taxonomy" id="400727"/>
    <lineage>
        <taxon>Eukaryota</taxon>
        <taxon>Metazoa</taxon>
        <taxon>Spiralia</taxon>
        <taxon>Lophotrochozoa</taxon>
        <taxon>Mollusca</taxon>
        <taxon>Gastropoda</taxon>
        <taxon>Caenogastropoda</taxon>
        <taxon>Architaenioglossa</taxon>
        <taxon>Ampullarioidea</taxon>
        <taxon>Ampullariidae</taxon>
        <taxon>Pomacea</taxon>
    </lineage>
</organism>
<reference evidence="3 4" key="1">
    <citation type="submission" date="2018-04" db="EMBL/GenBank/DDBJ databases">
        <title>The genome of golden apple snail Pomacea canaliculata provides insight into stress tolerance and invasive adaptation.</title>
        <authorList>
            <person name="Liu C."/>
            <person name="Liu B."/>
            <person name="Ren Y."/>
            <person name="Zhang Y."/>
            <person name="Wang H."/>
            <person name="Li S."/>
            <person name="Jiang F."/>
            <person name="Yin L."/>
            <person name="Zhang G."/>
            <person name="Qian W."/>
            <person name="Fan W."/>
        </authorList>
    </citation>
    <scope>NUCLEOTIDE SEQUENCE [LARGE SCALE GENOMIC DNA]</scope>
    <source>
        <strain evidence="3">SZHN2017</strain>
        <tissue evidence="3">Muscle</tissue>
    </source>
</reference>
<gene>
    <name evidence="3" type="ORF">C0Q70_06047</name>
</gene>
<dbReference type="PANTHER" id="PTHR16897">
    <property type="entry name" value="OS10G0105400 PROTEIN"/>
    <property type="match status" value="1"/>
</dbReference>
<feature type="chain" id="PRO_5015444148" description="Fibronectin type-III domain-containing protein" evidence="1">
    <location>
        <begin position="27"/>
        <end position="3187"/>
    </location>
</feature>
<feature type="domain" description="Fibronectin type-III" evidence="2">
    <location>
        <begin position="2369"/>
        <end position="2469"/>
    </location>
</feature>
<feature type="domain" description="Fibronectin type-III" evidence="2">
    <location>
        <begin position="1667"/>
        <end position="1765"/>
    </location>
</feature>
<dbReference type="SUPFAM" id="SSF49265">
    <property type="entry name" value="Fibronectin type III"/>
    <property type="match status" value="1"/>
</dbReference>
<dbReference type="PROSITE" id="PS50853">
    <property type="entry name" value="FN3"/>
    <property type="match status" value="2"/>
</dbReference>
<dbReference type="PROSITE" id="PS00022">
    <property type="entry name" value="EGF_1"/>
    <property type="match status" value="1"/>
</dbReference>
<dbReference type="InterPro" id="IPR003961">
    <property type="entry name" value="FN3_dom"/>
</dbReference>
<dbReference type="PROSITE" id="PS01186">
    <property type="entry name" value="EGF_2"/>
    <property type="match status" value="1"/>
</dbReference>
<dbReference type="STRING" id="400727.A0A2T7PMX3"/>
<dbReference type="OrthoDB" id="6122198at2759"/>
<protein>
    <recommendedName>
        <fullName evidence="2">Fibronectin type-III domain-containing protein</fullName>
    </recommendedName>
</protein>
<keyword evidence="1" id="KW-0732">Signal</keyword>
<dbReference type="Proteomes" id="UP000245119">
    <property type="component" value="Linkage Group LG3"/>
</dbReference>
<dbReference type="EMBL" id="PZQS01000003">
    <property type="protein sequence ID" value="PVD34770.1"/>
    <property type="molecule type" value="Genomic_DNA"/>
</dbReference>
<name>A0A2T7PMX3_POMCA</name>
<evidence type="ECO:0000313" key="3">
    <source>
        <dbReference type="EMBL" id="PVD34770.1"/>
    </source>
</evidence>